<accession>A0ABR9XNV5</accession>
<dbReference type="Pfam" id="PF13654">
    <property type="entry name" value="AAA_32"/>
    <property type="match status" value="1"/>
</dbReference>
<dbReference type="Gene3D" id="3.30.230.10">
    <property type="match status" value="1"/>
</dbReference>
<dbReference type="InterPro" id="IPR014721">
    <property type="entry name" value="Ribsml_uS5_D2-typ_fold_subgr"/>
</dbReference>
<dbReference type="Gene3D" id="3.40.50.300">
    <property type="entry name" value="P-loop containing nucleotide triphosphate hydrolases"/>
    <property type="match status" value="2"/>
</dbReference>
<dbReference type="PRINTS" id="PR00830">
    <property type="entry name" value="ENDOLAPTASE"/>
</dbReference>
<keyword evidence="2" id="KW-0720">Serine protease</keyword>
<proteinExistence type="inferred from homology"/>
<dbReference type="Proteomes" id="UP000619838">
    <property type="component" value="Unassembled WGS sequence"/>
</dbReference>
<evidence type="ECO:0000256" key="2">
    <source>
        <dbReference type="PROSITE-ProRule" id="PRU01122"/>
    </source>
</evidence>
<keyword evidence="1 2" id="KW-0645">Protease</keyword>
<evidence type="ECO:0000259" key="5">
    <source>
        <dbReference type="PROSITE" id="PS51786"/>
    </source>
</evidence>
<protein>
    <recommendedName>
        <fullName evidence="2">endopeptidase La</fullName>
        <ecNumber evidence="2">3.4.21.53</ecNumber>
    </recommendedName>
</protein>
<feature type="compositionally biased region" description="Basic and acidic residues" evidence="4">
    <location>
        <begin position="793"/>
        <end position="808"/>
    </location>
</feature>
<dbReference type="SUPFAM" id="SSF54211">
    <property type="entry name" value="Ribosomal protein S5 domain 2-like"/>
    <property type="match status" value="1"/>
</dbReference>
<dbReference type="SUPFAM" id="SSF52540">
    <property type="entry name" value="P-loop containing nucleoside triphosphate hydrolases"/>
    <property type="match status" value="1"/>
</dbReference>
<feature type="active site" evidence="2">
    <location>
        <position position="704"/>
    </location>
</feature>
<keyword evidence="3" id="KW-0175">Coiled coil</keyword>
<comment type="catalytic activity">
    <reaction evidence="2">
        <text>Hydrolysis of proteins in presence of ATP.</text>
        <dbReference type="EC" id="3.4.21.53"/>
    </reaction>
</comment>
<dbReference type="Pfam" id="PF20436">
    <property type="entry name" value="LonB_AAA-LID"/>
    <property type="match status" value="1"/>
</dbReference>
<feature type="active site" evidence="2">
    <location>
        <position position="661"/>
    </location>
</feature>
<dbReference type="InterPro" id="IPR020568">
    <property type="entry name" value="Ribosomal_Su5_D2-typ_SF"/>
</dbReference>
<dbReference type="Pfam" id="PF05362">
    <property type="entry name" value="Lon_C"/>
    <property type="match status" value="1"/>
</dbReference>
<evidence type="ECO:0000313" key="6">
    <source>
        <dbReference type="EMBL" id="MBF0635649.1"/>
    </source>
</evidence>
<evidence type="ECO:0000313" key="7">
    <source>
        <dbReference type="Proteomes" id="UP000619838"/>
    </source>
</evidence>
<evidence type="ECO:0000256" key="1">
    <source>
        <dbReference type="ARBA" id="ARBA00022670"/>
    </source>
</evidence>
<dbReference type="InterPro" id="IPR041699">
    <property type="entry name" value="AAA_32"/>
</dbReference>
<dbReference type="PANTHER" id="PTHR10046">
    <property type="entry name" value="ATP DEPENDENT LON PROTEASE FAMILY MEMBER"/>
    <property type="match status" value="1"/>
</dbReference>
<keyword evidence="2" id="KW-0378">Hydrolase</keyword>
<dbReference type="InterPro" id="IPR027065">
    <property type="entry name" value="Lon_Prtase"/>
</dbReference>
<gene>
    <name evidence="6" type="ORF">INT08_00445</name>
</gene>
<dbReference type="Gene3D" id="1.10.8.60">
    <property type="match status" value="1"/>
</dbReference>
<comment type="similarity">
    <text evidence="2">Belongs to the peptidase S16 family.</text>
</comment>
<dbReference type="InterPro" id="IPR046843">
    <property type="entry name" value="LonB_AAA-LID"/>
</dbReference>
<dbReference type="RefSeq" id="WP_175186867.1">
    <property type="nucleotide sequence ID" value="NZ_JABVZQ010000002.1"/>
</dbReference>
<evidence type="ECO:0000256" key="4">
    <source>
        <dbReference type="SAM" id="MobiDB-lite"/>
    </source>
</evidence>
<dbReference type="EC" id="3.4.21.53" evidence="2"/>
<comment type="caution">
    <text evidence="6">The sequence shown here is derived from an EMBL/GenBank/DDBJ whole genome shotgun (WGS) entry which is preliminary data.</text>
</comment>
<dbReference type="EMBL" id="JADGII010000001">
    <property type="protein sequence ID" value="MBF0635649.1"/>
    <property type="molecule type" value="Genomic_DNA"/>
</dbReference>
<evidence type="ECO:0000256" key="3">
    <source>
        <dbReference type="SAM" id="Coils"/>
    </source>
</evidence>
<organism evidence="6 7">
    <name type="scientific">Prosthecochloris ethylica</name>
    <dbReference type="NCBI Taxonomy" id="2743976"/>
    <lineage>
        <taxon>Bacteria</taxon>
        <taxon>Pseudomonadati</taxon>
        <taxon>Chlorobiota</taxon>
        <taxon>Chlorobiia</taxon>
        <taxon>Chlorobiales</taxon>
        <taxon>Chlorobiaceae</taxon>
        <taxon>Prosthecochloris</taxon>
    </lineage>
</organism>
<feature type="coiled-coil region" evidence="3">
    <location>
        <begin position="195"/>
        <end position="229"/>
    </location>
</feature>
<dbReference type="InterPro" id="IPR008269">
    <property type="entry name" value="Lon_proteolytic"/>
</dbReference>
<dbReference type="InterPro" id="IPR027417">
    <property type="entry name" value="P-loop_NTPase"/>
</dbReference>
<name>A0ABR9XNV5_9CHLB</name>
<dbReference type="Pfam" id="PF20437">
    <property type="entry name" value="LonC_helical"/>
    <property type="match status" value="1"/>
</dbReference>
<reference evidence="6 7" key="1">
    <citation type="journal article" date="2020" name="Microorganisms">
        <title>Simultaneous Genome Sequencing of Prosthecochloris ethylica and Desulfuromonas acetoxidans within a Syntrophic Mixture Reveals Unique Pili and Protein Interactions.</title>
        <authorList>
            <person name="Kyndt J.A."/>
            <person name="Van Beeumen J.J."/>
            <person name="Meyer T.E."/>
        </authorList>
    </citation>
    <scope>NUCLEOTIDE SEQUENCE [LARGE SCALE GENOMIC DNA]</scope>
    <source>
        <strain evidence="6 7">N3</strain>
    </source>
</reference>
<dbReference type="InterPro" id="IPR046844">
    <property type="entry name" value="Lon-like_helical"/>
</dbReference>
<dbReference type="PROSITE" id="PS51786">
    <property type="entry name" value="LON_PROTEOLYTIC"/>
    <property type="match status" value="1"/>
</dbReference>
<feature type="region of interest" description="Disordered" evidence="4">
    <location>
        <begin position="793"/>
        <end position="815"/>
    </location>
</feature>
<keyword evidence="7" id="KW-1185">Reference proteome</keyword>
<sequence length="815" mass="90531">MSLPKPLRNSELYNRCDPEQFSFSSTEELDGTTGISGQDRALEAIRLSIGMKHDGFNLFALGPAGTGKQTAIENYLQEESASEPVPDDWCYVYNFDKPRQPAAMPLPPGRACAFSKEMDSLVEALFSIIPGAFSSEEYQEQEKAIKEELQEQQSAALEKIEKKAAGNSIAVIRTPSGFAFAPVRDDEVLKSEDFMKLSEEERNTIDKQISELKEAMQSMMMQIPKWQRETQKKLKELNQQVAGFAVKPLFSELRSRYDDLENVLNYLDRVEEDITAHFEQFLEKEEGGMQELLQAQFSGGARGTRRQAIHRYKVNVVVDNSDATGAPVIFEDKPSCHNLLGDIEHTSHMGTLVTDFTLIKAGALHKANGGYLVLDARRLLMEPLAYETLKKAIRTRQIRIESLAQLYSLMSTVSLEPEPVPLDIKVILLGERYLYYLLSSYDPDFSELFKIAADFDDDMERGSDSELAYASILAGMIDHAGLRHLDRGAVARIIEFGSRTAGDASRLSTHLQGLSDLLHEADFHAGEEQAALISRAHVEQAIEARRYRAGRIPEKIRKSMLEHTILIDTDSEKTGQINGLAVSRLGDQMFGHPSRITAQVKMGKGDVIDIEREVEMGGPIHSKGVMILSGFLGGRFGSDQPLSLEATLVFEQSYSGVEGDSASSAELYALLSALSGLPLRQWLAVTGSVNQHGEVQAIGGVNEKIEGFFDLCNERGLNGRQGVLIPAANVRNLMLRQDIREAVDQERFHIYPVTLIDEGIELLTGVAAGIRSDEGQWSEGSVNARIARRLDDMAEKQRQYRQNDKNGGNEEESTS</sequence>
<feature type="domain" description="Lon proteolytic" evidence="5">
    <location>
        <begin position="571"/>
        <end position="766"/>
    </location>
</feature>